<dbReference type="EMBL" id="JBFXLQ010000021">
    <property type="protein sequence ID" value="KAL2867008.1"/>
    <property type="molecule type" value="Genomic_DNA"/>
</dbReference>
<proteinExistence type="predicted"/>
<dbReference type="GeneID" id="98148073"/>
<feature type="compositionally biased region" description="Basic and acidic residues" evidence="1">
    <location>
        <begin position="1"/>
        <end position="10"/>
    </location>
</feature>
<keyword evidence="3" id="KW-1185">Reference proteome</keyword>
<name>A0ABR4LR52_9EURO</name>
<evidence type="ECO:0000313" key="3">
    <source>
        <dbReference type="Proteomes" id="UP001610432"/>
    </source>
</evidence>
<feature type="region of interest" description="Disordered" evidence="1">
    <location>
        <begin position="1"/>
        <end position="46"/>
    </location>
</feature>
<dbReference type="Proteomes" id="UP001610432">
    <property type="component" value="Unassembled WGS sequence"/>
</dbReference>
<dbReference type="RefSeq" id="XP_070885987.1">
    <property type="nucleotide sequence ID" value="XM_071033001.1"/>
</dbReference>
<reference evidence="2 3" key="1">
    <citation type="submission" date="2024-07" db="EMBL/GenBank/DDBJ databases">
        <title>Section-level genome sequencing and comparative genomics of Aspergillus sections Usti and Cavernicolus.</title>
        <authorList>
            <consortium name="Lawrence Berkeley National Laboratory"/>
            <person name="Nybo J.L."/>
            <person name="Vesth T.C."/>
            <person name="Theobald S."/>
            <person name="Frisvad J.C."/>
            <person name="Larsen T.O."/>
            <person name="Kjaerboelling I."/>
            <person name="Rothschild-Mancinelli K."/>
            <person name="Lyhne E.K."/>
            <person name="Kogle M.E."/>
            <person name="Barry K."/>
            <person name="Clum A."/>
            <person name="Na H."/>
            <person name="Ledsgaard L."/>
            <person name="Lin J."/>
            <person name="Lipzen A."/>
            <person name="Kuo A."/>
            <person name="Riley R."/>
            <person name="Mondo S."/>
            <person name="Labutti K."/>
            <person name="Haridas S."/>
            <person name="Pangalinan J."/>
            <person name="Salamov A.A."/>
            <person name="Simmons B.A."/>
            <person name="Magnuson J.K."/>
            <person name="Chen J."/>
            <person name="Drula E."/>
            <person name="Henrissat B."/>
            <person name="Wiebenga A."/>
            <person name="Lubbers R.J."/>
            <person name="Gomes A.C."/>
            <person name="Macurrencykelacurrency M.R."/>
            <person name="Stajich J."/>
            <person name="Grigoriev I.V."/>
            <person name="Mortensen U.H."/>
            <person name="De Vries R.P."/>
            <person name="Baker S.E."/>
            <person name="Andersen M.R."/>
        </authorList>
    </citation>
    <scope>NUCLEOTIDE SEQUENCE [LARGE SCALE GENOMIC DNA]</scope>
    <source>
        <strain evidence="2 3">CBS 449.75</strain>
    </source>
</reference>
<evidence type="ECO:0000256" key="1">
    <source>
        <dbReference type="SAM" id="MobiDB-lite"/>
    </source>
</evidence>
<protein>
    <submittedName>
        <fullName evidence="2">Uncharacterized protein</fullName>
    </submittedName>
</protein>
<evidence type="ECO:0000313" key="2">
    <source>
        <dbReference type="EMBL" id="KAL2867008.1"/>
    </source>
</evidence>
<sequence length="162" mass="17947">MSHFHSEDTRYPPGPPSRPFPRKDDRDSRMYDDHAQSRSRSPGGTVYPRILNSFVRVKIWSNSHSTLRTTQAHPALPLEDLQPTGVTIIPETIPLQDPNTEAETTMISEDDPRGLRPVDRGIAIETAIVKGISLGVEAEATVPAEVEAPVATDRITDTRAER</sequence>
<feature type="compositionally biased region" description="Basic and acidic residues" evidence="1">
    <location>
        <begin position="21"/>
        <end position="36"/>
    </location>
</feature>
<gene>
    <name evidence="2" type="ORF">BJX67DRAFT_381335</name>
</gene>
<organism evidence="2 3">
    <name type="scientific">Aspergillus lucknowensis</name>
    <dbReference type="NCBI Taxonomy" id="176173"/>
    <lineage>
        <taxon>Eukaryota</taxon>
        <taxon>Fungi</taxon>
        <taxon>Dikarya</taxon>
        <taxon>Ascomycota</taxon>
        <taxon>Pezizomycotina</taxon>
        <taxon>Eurotiomycetes</taxon>
        <taxon>Eurotiomycetidae</taxon>
        <taxon>Eurotiales</taxon>
        <taxon>Aspergillaceae</taxon>
        <taxon>Aspergillus</taxon>
        <taxon>Aspergillus subgen. Nidulantes</taxon>
    </lineage>
</organism>
<comment type="caution">
    <text evidence="2">The sequence shown here is derived from an EMBL/GenBank/DDBJ whole genome shotgun (WGS) entry which is preliminary data.</text>
</comment>
<accession>A0ABR4LR52</accession>